<keyword evidence="3" id="KW-1185">Reference proteome</keyword>
<sequence>MENYKPDFKKAYTAAHEKLIALKPGTSFPLSAVTIIQTFSDIRLCSYEHAEKKGYPRSFFQSDSAELKELNGRFIIFYDETKPHSHNRFSIFHEWAHYELFHDMNVGKDKTLYDIQEAEANLFAAELQMPEPVIKELEKRGMKMNADAIQCVFGTSMQAAEIRFKNLKKYPSFLRTREETELDEYLVKYTFQKFINAVCPRTCQFDMQDEYEKQEERDRWLCEGY</sequence>
<dbReference type="STRING" id="261392.SAMN02745149_01980"/>
<evidence type="ECO:0000259" key="1">
    <source>
        <dbReference type="Pfam" id="PF06114"/>
    </source>
</evidence>
<evidence type="ECO:0000313" key="2">
    <source>
        <dbReference type="EMBL" id="SJZ65894.1"/>
    </source>
</evidence>
<name>A0A1T4MGK6_TREPO</name>
<accession>A0A1T4MGK6</accession>
<reference evidence="2 3" key="1">
    <citation type="submission" date="2017-02" db="EMBL/GenBank/DDBJ databases">
        <authorList>
            <person name="Peterson S.W."/>
        </authorList>
    </citation>
    <scope>NUCLEOTIDE SEQUENCE [LARGE SCALE GENOMIC DNA]</scope>
    <source>
        <strain evidence="2 3">ATCC BAA-908</strain>
    </source>
</reference>
<dbReference type="Pfam" id="PF06114">
    <property type="entry name" value="Peptidase_M78"/>
    <property type="match status" value="1"/>
</dbReference>
<gene>
    <name evidence="2" type="ORF">SAMN02745149_01980</name>
</gene>
<dbReference type="OrthoDB" id="9816277at2"/>
<evidence type="ECO:0000313" key="3">
    <source>
        <dbReference type="Proteomes" id="UP000190423"/>
    </source>
</evidence>
<proteinExistence type="predicted"/>
<dbReference type="EMBL" id="FUWG01000015">
    <property type="protein sequence ID" value="SJZ65894.1"/>
    <property type="molecule type" value="Genomic_DNA"/>
</dbReference>
<organism evidence="2 3">
    <name type="scientific">Treponema porcinum</name>
    <dbReference type="NCBI Taxonomy" id="261392"/>
    <lineage>
        <taxon>Bacteria</taxon>
        <taxon>Pseudomonadati</taxon>
        <taxon>Spirochaetota</taxon>
        <taxon>Spirochaetia</taxon>
        <taxon>Spirochaetales</taxon>
        <taxon>Treponemataceae</taxon>
        <taxon>Treponema</taxon>
    </lineage>
</organism>
<dbReference type="Gene3D" id="1.10.10.2910">
    <property type="match status" value="1"/>
</dbReference>
<dbReference type="RefSeq" id="WP_078933871.1">
    <property type="nucleotide sequence ID" value="NZ_FUWG01000015.1"/>
</dbReference>
<dbReference type="InterPro" id="IPR010359">
    <property type="entry name" value="IrrE_HExxH"/>
</dbReference>
<dbReference type="GeneID" id="78317255"/>
<protein>
    <recommendedName>
        <fullName evidence="1">IrrE N-terminal-like domain-containing protein</fullName>
    </recommendedName>
</protein>
<dbReference type="Proteomes" id="UP000190423">
    <property type="component" value="Unassembled WGS sequence"/>
</dbReference>
<dbReference type="AlphaFoldDB" id="A0A1T4MGK6"/>
<feature type="domain" description="IrrE N-terminal-like" evidence="1">
    <location>
        <begin position="59"/>
        <end position="164"/>
    </location>
</feature>